<accession>A0ABQ5TLY1</accession>
<dbReference type="InterPro" id="IPR051448">
    <property type="entry name" value="CdaR-like_regulators"/>
</dbReference>
<dbReference type="RefSeq" id="WP_317958291.1">
    <property type="nucleotide sequence ID" value="NZ_BSKO01000001.1"/>
</dbReference>
<evidence type="ECO:0000313" key="4">
    <source>
        <dbReference type="EMBL" id="GLO67460.1"/>
    </source>
</evidence>
<reference evidence="4 5" key="1">
    <citation type="submission" date="2023-02" db="EMBL/GenBank/DDBJ databases">
        <title>Oceanobacillus kimchii IFOP_LL358 isolated form Alexandrium catenella lab strain.</title>
        <authorList>
            <person name="Gajardo G."/>
            <person name="Ueki S."/>
            <person name="Maruyama F."/>
        </authorList>
    </citation>
    <scope>NUCLEOTIDE SEQUENCE [LARGE SCALE GENOMIC DNA]</scope>
    <source>
        <strain evidence="4 5">IFOP_LL358</strain>
    </source>
</reference>
<protein>
    <submittedName>
        <fullName evidence="4">PucR family transcriptional regulator</fullName>
    </submittedName>
</protein>
<dbReference type="InterPro" id="IPR025736">
    <property type="entry name" value="PucR_C-HTH_dom"/>
</dbReference>
<feature type="domain" description="PucR C-terminal helix-turn-helix" evidence="3">
    <location>
        <begin position="473"/>
        <end position="531"/>
    </location>
</feature>
<dbReference type="PANTHER" id="PTHR33744">
    <property type="entry name" value="CARBOHYDRATE DIACID REGULATOR"/>
    <property type="match status" value="1"/>
</dbReference>
<feature type="coiled-coil region" evidence="1">
    <location>
        <begin position="257"/>
        <end position="284"/>
    </location>
</feature>
<evidence type="ECO:0000313" key="5">
    <source>
        <dbReference type="Proteomes" id="UP001275436"/>
    </source>
</evidence>
<organism evidence="4 5">
    <name type="scientific">Oceanobacillus kimchii</name>
    <dbReference type="NCBI Taxonomy" id="746691"/>
    <lineage>
        <taxon>Bacteria</taxon>
        <taxon>Bacillati</taxon>
        <taxon>Bacillota</taxon>
        <taxon>Bacilli</taxon>
        <taxon>Bacillales</taxon>
        <taxon>Bacillaceae</taxon>
        <taxon>Oceanobacillus</taxon>
    </lineage>
</organism>
<gene>
    <name evidence="4" type="ORF">MACH08_32440</name>
</gene>
<comment type="caution">
    <text evidence="4">The sequence shown here is derived from an EMBL/GenBank/DDBJ whole genome shotgun (WGS) entry which is preliminary data.</text>
</comment>
<evidence type="ECO:0000259" key="2">
    <source>
        <dbReference type="Pfam" id="PF07905"/>
    </source>
</evidence>
<evidence type="ECO:0000256" key="1">
    <source>
        <dbReference type="SAM" id="Coils"/>
    </source>
</evidence>
<name>A0ABQ5TLY1_9BACI</name>
<dbReference type="Pfam" id="PF07905">
    <property type="entry name" value="PucR"/>
    <property type="match status" value="1"/>
</dbReference>
<proteinExistence type="predicted"/>
<keyword evidence="5" id="KW-1185">Reference proteome</keyword>
<sequence>MEKWKVRISDILKRELFKHAKPIAGINGLDQEIKWTHILEVGDVESLINGGELILTTGSGTNFDSPEGVGFIEKLRSKSVSGICIELGTHVRSIHPDIISYGNSYEFPIIIFEQLVKFVDITQDLHTLIINQHHQMLHQLNSFSQKINELSLLPNGIIKILRELYLQLNHPVALVTDEIKSHYYPPMMKDDVPILQSFEKTLSAGHSFETHVYDNHYYFLFPIKGLGHTWGYLWLKSSSIDVDEFALSTIDRVLLAIAQIMLRNRTVEERKQNQEEEIVRSLLKGNHFYSSSNQKFLPEPAQNLNYRLVLINLQHPNQAKEEDWEEVKLQQTMIIRSLFKRFGFIPAMSVSRNEIAVIASFYKHIEAKKDTERFINTVEEMKQIQEKNVFNGDAYTFGISNLKHDYNHLSTSYREAKTVTIIQSLNLLQTYFFEKIGVYRILLDNPQQHFLEAYIQEYLGPILAHDKDTKSELLETVSTYINCLGSKKETAEQLFIVRQTLYHRLEKIEQLLGEDFMEPVNRQAIELALAAYKFLKKSVHHKALNYNSLFI</sequence>
<dbReference type="InterPro" id="IPR042070">
    <property type="entry name" value="PucR_C-HTH_sf"/>
</dbReference>
<dbReference type="Gene3D" id="1.10.10.2840">
    <property type="entry name" value="PucR C-terminal helix-turn-helix domain"/>
    <property type="match status" value="1"/>
</dbReference>
<dbReference type="PANTHER" id="PTHR33744:SF1">
    <property type="entry name" value="DNA-BINDING TRANSCRIPTIONAL ACTIVATOR ADER"/>
    <property type="match status" value="1"/>
</dbReference>
<dbReference type="Proteomes" id="UP001275436">
    <property type="component" value="Unassembled WGS sequence"/>
</dbReference>
<dbReference type="InterPro" id="IPR012914">
    <property type="entry name" value="PucR_dom"/>
</dbReference>
<feature type="domain" description="Purine catabolism PurC-like" evidence="2">
    <location>
        <begin position="10"/>
        <end position="129"/>
    </location>
</feature>
<dbReference type="EMBL" id="BSKO01000001">
    <property type="protein sequence ID" value="GLO67460.1"/>
    <property type="molecule type" value="Genomic_DNA"/>
</dbReference>
<evidence type="ECO:0000259" key="3">
    <source>
        <dbReference type="Pfam" id="PF13556"/>
    </source>
</evidence>
<dbReference type="Pfam" id="PF13556">
    <property type="entry name" value="HTH_30"/>
    <property type="match status" value="1"/>
</dbReference>
<keyword evidence="1" id="KW-0175">Coiled coil</keyword>